<protein>
    <submittedName>
        <fullName evidence="1">Uncharacterized protein</fullName>
    </submittedName>
</protein>
<organism evidence="1 2">
    <name type="scientific">Trichonephila clavipes</name>
    <name type="common">Golden silk orbweaver</name>
    <name type="synonym">Nephila clavipes</name>
    <dbReference type="NCBI Taxonomy" id="2585209"/>
    <lineage>
        <taxon>Eukaryota</taxon>
        <taxon>Metazoa</taxon>
        <taxon>Ecdysozoa</taxon>
        <taxon>Arthropoda</taxon>
        <taxon>Chelicerata</taxon>
        <taxon>Arachnida</taxon>
        <taxon>Araneae</taxon>
        <taxon>Araneomorphae</taxon>
        <taxon>Entelegynae</taxon>
        <taxon>Araneoidea</taxon>
        <taxon>Nephilidae</taxon>
        <taxon>Trichonephila</taxon>
    </lineage>
</organism>
<dbReference type="EMBL" id="BMAU01021202">
    <property type="protein sequence ID" value="GFX98423.1"/>
    <property type="molecule type" value="Genomic_DNA"/>
</dbReference>
<evidence type="ECO:0000313" key="1">
    <source>
        <dbReference type="EMBL" id="GFX98423.1"/>
    </source>
</evidence>
<evidence type="ECO:0000313" key="2">
    <source>
        <dbReference type="Proteomes" id="UP000887159"/>
    </source>
</evidence>
<sequence length="82" mass="8970">MSAEAKMIRNLRSSILGTDVSYTNGAHLPAHPTESKAGGRNLHTCRFVQPYYGASSPLIRLATPLVWFIDLPTATIITIFPD</sequence>
<name>A0A8X6RP58_TRICX</name>
<gene>
    <name evidence="1" type="ORF">TNCV_4001921</name>
</gene>
<comment type="caution">
    <text evidence="1">The sequence shown here is derived from an EMBL/GenBank/DDBJ whole genome shotgun (WGS) entry which is preliminary data.</text>
</comment>
<dbReference type="Proteomes" id="UP000887159">
    <property type="component" value="Unassembled WGS sequence"/>
</dbReference>
<keyword evidence="2" id="KW-1185">Reference proteome</keyword>
<dbReference type="AlphaFoldDB" id="A0A8X6RP58"/>
<reference evidence="1" key="1">
    <citation type="submission" date="2020-08" db="EMBL/GenBank/DDBJ databases">
        <title>Multicomponent nature underlies the extraordinary mechanical properties of spider dragline silk.</title>
        <authorList>
            <person name="Kono N."/>
            <person name="Nakamura H."/>
            <person name="Mori M."/>
            <person name="Yoshida Y."/>
            <person name="Ohtoshi R."/>
            <person name="Malay A.D."/>
            <person name="Moran D.A.P."/>
            <person name="Tomita M."/>
            <person name="Numata K."/>
            <person name="Arakawa K."/>
        </authorList>
    </citation>
    <scope>NUCLEOTIDE SEQUENCE</scope>
</reference>
<proteinExistence type="predicted"/>
<accession>A0A8X6RP58</accession>